<evidence type="ECO:0000256" key="2">
    <source>
        <dbReference type="PIRSR" id="PIRSR000451-1"/>
    </source>
</evidence>
<evidence type="ECO:0000259" key="4">
    <source>
        <dbReference type="Pfam" id="PF00195"/>
    </source>
</evidence>
<dbReference type="InterPro" id="IPR011141">
    <property type="entry name" value="Polyketide_synthase_type-III"/>
</dbReference>
<dbReference type="Pfam" id="PF02797">
    <property type="entry name" value="Chal_sti_synt_C"/>
    <property type="match status" value="1"/>
</dbReference>
<dbReference type="InterPro" id="IPR016039">
    <property type="entry name" value="Thiolase-like"/>
</dbReference>
<feature type="domain" description="Chalcone/stilbene synthase C-terminal" evidence="5">
    <location>
        <begin position="234"/>
        <end position="381"/>
    </location>
</feature>
<dbReference type="PANTHER" id="PTHR11877">
    <property type="entry name" value="HYDROXYMETHYLGLUTARYL-COA SYNTHASE"/>
    <property type="match status" value="1"/>
</dbReference>
<dbReference type="EMBL" id="KM393185">
    <property type="protein sequence ID" value="AIY34671.1"/>
    <property type="molecule type" value="mRNA"/>
</dbReference>
<dbReference type="GO" id="GO:0016747">
    <property type="term" value="F:acyltransferase activity, transferring groups other than amino-acyl groups"/>
    <property type="evidence" value="ECO:0007669"/>
    <property type="project" value="InterPro"/>
</dbReference>
<evidence type="ECO:0000256" key="1">
    <source>
        <dbReference type="ARBA" id="ARBA00005531"/>
    </source>
</evidence>
<feature type="domain" description="Chalcone/stilbene synthase N-terminal" evidence="4">
    <location>
        <begin position="7"/>
        <end position="224"/>
    </location>
</feature>
<dbReference type="SUPFAM" id="SSF53901">
    <property type="entry name" value="Thiolase-like"/>
    <property type="match status" value="2"/>
</dbReference>
<dbReference type="PANTHER" id="PTHR11877:SF49">
    <property type="entry name" value="OS04G0103900 PROTEIN"/>
    <property type="match status" value="1"/>
</dbReference>
<protein>
    <submittedName>
        <fullName evidence="6">Chalcone synthase</fullName>
    </submittedName>
</protein>
<dbReference type="GO" id="GO:0030639">
    <property type="term" value="P:polyketide biosynthetic process"/>
    <property type="evidence" value="ECO:0007669"/>
    <property type="project" value="TreeGrafter"/>
</dbReference>
<dbReference type="InterPro" id="IPR018088">
    <property type="entry name" value="Chalcone/stilbene_synthase_AS"/>
</dbReference>
<dbReference type="FunFam" id="3.40.47.10:FF:000014">
    <property type="entry name" value="Chalcone synthase 1"/>
    <property type="match status" value="1"/>
</dbReference>
<organism evidence="6">
    <name type="scientific">Albuca bracteata</name>
    <name type="common">False sea onion</name>
    <name type="synonym">Ornithogalum longebracteatum</name>
    <dbReference type="NCBI Taxonomy" id="82047"/>
    <lineage>
        <taxon>Eukaryota</taxon>
        <taxon>Viridiplantae</taxon>
        <taxon>Streptophyta</taxon>
        <taxon>Embryophyta</taxon>
        <taxon>Tracheophyta</taxon>
        <taxon>Spermatophyta</taxon>
        <taxon>Magnoliopsida</taxon>
        <taxon>Liliopsida</taxon>
        <taxon>Asparagales</taxon>
        <taxon>Hyacinthaceae</taxon>
        <taxon>Ornithogaloideae</taxon>
        <taxon>Albuca</taxon>
    </lineage>
</organism>
<sequence length="383" mass="41734">MESIAYERSRRKAVILGIGTANPEGVTVHSTLPDLHFRVTNSEHMVDLKDKFTRLCKSAMIDKRYTYNMEAIVKEHPNIGIYGAPSLNARQELADVMIPELGKQAATKAIADWGRHLSDITHVVFCNSSGASMPGADYELIKMLGLPLSTKRFMLYQQGCFGGGSILRLAKDLAENNENSRILVVSSEPIINGFNGPCKDHIQNLVVQILFGDGAGAVIVGADPQPDTERALFEIVWTSQNIIQGSDGLIVGKLRESGLMISLQPEIPLHIAGSMGKYVKEALGAAGVDGVNDVFYIVHPGGRAILDAIEMAMGLNTEKLSATREVLRDYGNMSSASVFFVMEKMRRRSEEEKKQTLGEGLEWGLLIGFGPGITVETVVLRCA</sequence>
<name>A0A0A1EW37_ALBBR</name>
<keyword evidence="3" id="KW-0808">Transferase</keyword>
<dbReference type="PROSITE" id="PS00441">
    <property type="entry name" value="CHALCONE_SYNTH"/>
    <property type="match status" value="1"/>
</dbReference>
<evidence type="ECO:0000256" key="3">
    <source>
        <dbReference type="RuleBase" id="RU003633"/>
    </source>
</evidence>
<dbReference type="CDD" id="cd00831">
    <property type="entry name" value="CHS_like"/>
    <property type="match status" value="1"/>
</dbReference>
<feature type="active site" description="Acyl-thioester intermediate" evidence="2">
    <location>
        <position position="160"/>
    </location>
</feature>
<gene>
    <name evidence="6" type="primary">CS3</name>
</gene>
<accession>A0A0A1EW37</accession>
<dbReference type="FunFam" id="3.40.47.10:FF:000025">
    <property type="entry name" value="Chalcone synthase 2"/>
    <property type="match status" value="1"/>
</dbReference>
<dbReference type="PIRSF" id="PIRSF000451">
    <property type="entry name" value="PKS_III"/>
    <property type="match status" value="1"/>
</dbReference>
<reference evidence="6" key="1">
    <citation type="submission" date="2014-08" db="EMBL/GenBank/DDBJ databases">
        <title>Gene cloning and functional characterization of chalcone synthase from Ornithogalum saundersiae.</title>
        <authorList>
            <person name="Kong J.-Q."/>
        </authorList>
    </citation>
    <scope>NUCLEOTIDE SEQUENCE</scope>
</reference>
<comment type="similarity">
    <text evidence="1 3">Belongs to the thiolase-like superfamily. Chalcone/stilbene synthases family.</text>
</comment>
<dbReference type="Pfam" id="PF00195">
    <property type="entry name" value="Chal_sti_synt_N"/>
    <property type="match status" value="1"/>
</dbReference>
<dbReference type="AlphaFoldDB" id="A0A0A1EW37"/>
<keyword evidence="3" id="KW-0012">Acyltransferase</keyword>
<dbReference type="GO" id="GO:0009813">
    <property type="term" value="P:flavonoid biosynthetic process"/>
    <property type="evidence" value="ECO:0007669"/>
    <property type="project" value="UniProtKB-ARBA"/>
</dbReference>
<dbReference type="InterPro" id="IPR012328">
    <property type="entry name" value="Chalcone/stilbene_synt_C"/>
</dbReference>
<dbReference type="InterPro" id="IPR001099">
    <property type="entry name" value="Chalcone/stilbene_synt_N"/>
</dbReference>
<dbReference type="Gene3D" id="3.40.47.10">
    <property type="match status" value="2"/>
</dbReference>
<evidence type="ECO:0000313" key="6">
    <source>
        <dbReference type="EMBL" id="AIY34671.1"/>
    </source>
</evidence>
<evidence type="ECO:0000259" key="5">
    <source>
        <dbReference type="Pfam" id="PF02797"/>
    </source>
</evidence>
<proteinExistence type="evidence at transcript level"/>
<reference evidence="6" key="2">
    <citation type="journal article" date="2016" name="Microb. Cell Fact.">
        <title>Transcriptome-enabled discovery and functional characterization of enzymes related to (2S)-pinocembrin biosynthesis from Ornithogalum caudatum and their application for metabolic engineering.</title>
        <authorList>
            <person name="Guo L."/>
            <person name="Chen X."/>
            <person name="Li L.N."/>
            <person name="Tang W."/>
            <person name="Pan Y.T."/>
            <person name="Kong J.Q."/>
        </authorList>
    </citation>
    <scope>NUCLEOTIDE SEQUENCE</scope>
</reference>